<dbReference type="SUPFAM" id="SSF141694">
    <property type="entry name" value="AF2212/PG0164-like"/>
    <property type="match status" value="1"/>
</dbReference>
<comment type="caution">
    <text evidence="1">The sequence shown here is derived from an EMBL/GenBank/DDBJ whole genome shotgun (WGS) entry which is preliminary data.</text>
</comment>
<protein>
    <submittedName>
        <fullName evidence="1">YdeI/OmpD-associated family protein</fullName>
    </submittedName>
</protein>
<accession>A0ABW6ABA5</accession>
<dbReference type="EMBL" id="JBHUOZ010000003">
    <property type="protein sequence ID" value="MFD2921242.1"/>
    <property type="molecule type" value="Genomic_DNA"/>
</dbReference>
<keyword evidence="2" id="KW-1185">Reference proteome</keyword>
<gene>
    <name evidence="1" type="ORF">ACFS6H_16065</name>
</gene>
<reference evidence="2" key="1">
    <citation type="journal article" date="2019" name="Int. J. Syst. Evol. Microbiol.">
        <title>The Global Catalogue of Microorganisms (GCM) 10K type strain sequencing project: providing services to taxonomists for standard genome sequencing and annotation.</title>
        <authorList>
            <consortium name="The Broad Institute Genomics Platform"/>
            <consortium name="The Broad Institute Genome Sequencing Center for Infectious Disease"/>
            <person name="Wu L."/>
            <person name="Ma J."/>
        </authorList>
    </citation>
    <scope>NUCLEOTIDE SEQUENCE [LARGE SCALE GENOMIC DNA]</scope>
    <source>
        <strain evidence="2">KCTC 23299</strain>
    </source>
</reference>
<dbReference type="RefSeq" id="WP_386101160.1">
    <property type="nucleotide sequence ID" value="NZ_JBHUOZ010000003.1"/>
</dbReference>
<dbReference type="Proteomes" id="UP001597511">
    <property type="component" value="Unassembled WGS sequence"/>
</dbReference>
<evidence type="ECO:0000313" key="2">
    <source>
        <dbReference type="Proteomes" id="UP001597511"/>
    </source>
</evidence>
<dbReference type="Pfam" id="PF13376">
    <property type="entry name" value="OmdA"/>
    <property type="match status" value="1"/>
</dbReference>
<dbReference type="InterPro" id="IPR037079">
    <property type="entry name" value="AF2212/PG0164-like_sf"/>
</dbReference>
<name>A0ABW6ABA5_9BACT</name>
<evidence type="ECO:0000313" key="1">
    <source>
        <dbReference type="EMBL" id="MFD2921242.1"/>
    </source>
</evidence>
<dbReference type="InterPro" id="IPR015018">
    <property type="entry name" value="DUF1905"/>
</dbReference>
<sequence>MVTFDTQIKKFGANGDKTGWTYVTVPQDIAAQLKPGNKKGFKVKGKLDNFSIAMVSLIPMGDGSFIIPLNAAFRKGIAKKVGALLRVQLKEDKTVYQLNNFFMDCLDDAPEALAFFNTLNNSHKNYFSKWIDSAKTDATRDKRIAQAIYGLERKMDYGATIRFHQKKEL</sequence>
<organism evidence="1 2">
    <name type="scientific">Terrimonas rubra</name>
    <dbReference type="NCBI Taxonomy" id="1035890"/>
    <lineage>
        <taxon>Bacteria</taxon>
        <taxon>Pseudomonadati</taxon>
        <taxon>Bacteroidota</taxon>
        <taxon>Chitinophagia</taxon>
        <taxon>Chitinophagales</taxon>
        <taxon>Chitinophagaceae</taxon>
        <taxon>Terrimonas</taxon>
    </lineage>
</organism>
<dbReference type="Pfam" id="PF08922">
    <property type="entry name" value="DUF1905"/>
    <property type="match status" value="1"/>
</dbReference>
<proteinExistence type="predicted"/>
<dbReference type="Gene3D" id="2.40.30.100">
    <property type="entry name" value="AF2212/PG0164-like"/>
    <property type="match status" value="1"/>
</dbReference>